<feature type="domain" description="Fungal-type protein kinase" evidence="2">
    <location>
        <begin position="1234"/>
        <end position="1316"/>
    </location>
</feature>
<feature type="domain" description="Fungal-type protein kinase" evidence="2">
    <location>
        <begin position="969"/>
        <end position="1169"/>
    </location>
</feature>
<gene>
    <name evidence="3" type="ORF">ONZ51_g10666</name>
</gene>
<dbReference type="PANTHER" id="PTHR38248">
    <property type="entry name" value="FUNK1 6"/>
    <property type="match status" value="1"/>
</dbReference>
<accession>A0AAD7TKS6</accession>
<comment type="caution">
    <text evidence="3">The sequence shown here is derived from an EMBL/GenBank/DDBJ whole genome shotgun (WGS) entry which is preliminary data.</text>
</comment>
<evidence type="ECO:0000256" key="1">
    <source>
        <dbReference type="SAM" id="MobiDB-lite"/>
    </source>
</evidence>
<sequence length="1544" mass="173311">MSTTPGCVYHVPMPIDDGHACTRGLNPSSGDARIKQHLRDSRSYTVGPMPAELFIEKFLPPVPAERKNEILSSRRAFSGIPHGASTPREIFQPLLDALNKSTKHKSRAPGLVFENASDRSEQPHELGFMKPHICCYTNANAEAVRRTPITSRADLGYAELFVEVKPDALLDFFVDPPSDATAEAIAAHEFVAKYGNSKMKARVDRAFGQHIMYSAEILARQHRTFVFSITMAGSSARLCRWDRSGLIVSRSFDICERPELLCDFLARFACASNNQRGHDDTVEMATLEEETLFRDAVTMHVQKQLGVEGDALAIAVVEHYKAGHVMAMHVHAVDTENTPGRCTRGYWAVHAETRRVVFLKDTWRRPDDQEGAIINELNAAGVRNIPTVVAHGDVYVNAPPAGKKLTLGEVGYGLERLKGTRELLSATYDAFHAMRDASDKASRIHRDISVGNIVLVREVDGAPRKGYLIDWEMSDKVDEHGHALERARTGTWRFMSTKILEYPERGHTLQDDMESLLYVVLYCSLLYLPHDVRNPENLHTFIYNFFDSSSFGFGKLHGGDAKLANAYTRNWIQRVKFNSENITDWLNTVMNYHFPPRNLRREWADRWSNPDYLDTFWGTFLERRELEQDDAVRNEVERLVSHLYHPLHTNQLRQSPANASVEPLPHNLSDGANACEHPGHLLATLTNIRGAILPARTNAANTGDRSRESIDVGALAVNVVTRLPVGYTPLPTMSQPQSEPDFADHVHGDWGEVEELLAETLDGPDNPALGNYNVPLALVANNFELYGHSSKDSKDRYARYGHEGIGFALGPIPPRTFLETFCPCPVEIVEKMPSATDAFIRVPGGADTEEEIYEPLITALNGAGRCPGYTFSDTSSHPDTAGNCTVKPDVLCYANEHLSRVRVEGNVSHADMGFATFFIEVKGRPTHDFFQDPYAHWGSSRAQPCRLFKGTTKTERRIHLENFGQQIVYATELCARQFRHFCFSVSIYGRKARIMRWDRAGLIVTRQFDLHDNPEILCEFVWRYAHMSEAQRGMDMSVAAASNDEEALFRAAVESHVALQLGLLGKPLQTAIYRHYQPKAVCAIGVFDVATLQEHRYLVSRPLSSPLSITGRATRTYWAVNAQTGQVVYLKDTWRICTPGAEQEGVVIASLAAAGVRHIPVVLHHGDVPSLLDTKPLTSFDSAVKQTTITHQYVDAKWACEDEIDLSTIVKYTQYRLVGSVAGYPLHTIIDAFDKKRVHRNIHPSSVVLYREKIGADRQGFLLDWDLSWCRKATNPHARLPFDAMWQFMSMSVQGKSEQGHSIQDDMESLLYVMLYCGLRWLDHTTDPKSEGLSWILGGLFDHATWWHREPHGYDGKLANATGRKYTRDVRFTSPALHKWLNKLMDFHHPQVEEPAKSGTQYFSPEPQLSTSAEWLNPKALEELWTRFLEVEYLERDDRVVRTLPHESREIDEGGAAHPATTPSISRSAKRSAGEPHEGTSAGPSKKRKGSSSRDRDLRASTSLHYLRTGTLERITALTIPTDDAGPSTSAVAPVTRKEIPKRH</sequence>
<name>A0AAD7TKS6_9APHY</name>
<dbReference type="SUPFAM" id="SSF56112">
    <property type="entry name" value="Protein kinase-like (PK-like)"/>
    <property type="match status" value="2"/>
</dbReference>
<dbReference type="InterPro" id="IPR040976">
    <property type="entry name" value="Pkinase_fungal"/>
</dbReference>
<dbReference type="Pfam" id="PF17667">
    <property type="entry name" value="Pkinase_fungal"/>
    <property type="match status" value="4"/>
</dbReference>
<keyword evidence="4" id="KW-1185">Reference proteome</keyword>
<evidence type="ECO:0000313" key="4">
    <source>
        <dbReference type="Proteomes" id="UP001215151"/>
    </source>
</evidence>
<dbReference type="Proteomes" id="UP001215151">
    <property type="component" value="Unassembled WGS sequence"/>
</dbReference>
<dbReference type="InterPro" id="IPR011009">
    <property type="entry name" value="Kinase-like_dom_sf"/>
</dbReference>
<protein>
    <recommendedName>
        <fullName evidence="2">Fungal-type protein kinase domain-containing protein</fullName>
    </recommendedName>
</protein>
<feature type="domain" description="Fungal-type protein kinase" evidence="2">
    <location>
        <begin position="197"/>
        <end position="397"/>
    </location>
</feature>
<dbReference type="EMBL" id="JAPEVG010000438">
    <property type="protein sequence ID" value="KAJ8462800.1"/>
    <property type="molecule type" value="Genomic_DNA"/>
</dbReference>
<dbReference type="PANTHER" id="PTHR38248:SF2">
    <property type="entry name" value="FUNK1 11"/>
    <property type="match status" value="1"/>
</dbReference>
<organism evidence="3 4">
    <name type="scientific">Trametes cubensis</name>
    <dbReference type="NCBI Taxonomy" id="1111947"/>
    <lineage>
        <taxon>Eukaryota</taxon>
        <taxon>Fungi</taxon>
        <taxon>Dikarya</taxon>
        <taxon>Basidiomycota</taxon>
        <taxon>Agaricomycotina</taxon>
        <taxon>Agaricomycetes</taxon>
        <taxon>Polyporales</taxon>
        <taxon>Polyporaceae</taxon>
        <taxon>Trametes</taxon>
    </lineage>
</organism>
<evidence type="ECO:0000313" key="3">
    <source>
        <dbReference type="EMBL" id="KAJ8462800.1"/>
    </source>
</evidence>
<feature type="domain" description="Fungal-type protein kinase" evidence="2">
    <location>
        <begin position="406"/>
        <end position="522"/>
    </location>
</feature>
<dbReference type="Gene3D" id="1.10.510.10">
    <property type="entry name" value="Transferase(Phosphotransferase) domain 1"/>
    <property type="match status" value="2"/>
</dbReference>
<reference evidence="3" key="1">
    <citation type="submission" date="2022-11" db="EMBL/GenBank/DDBJ databases">
        <title>Genome Sequence of Cubamyces cubensis.</title>
        <authorList>
            <person name="Buettner E."/>
        </authorList>
    </citation>
    <scope>NUCLEOTIDE SEQUENCE</scope>
    <source>
        <strain evidence="3">MPL-01</strain>
    </source>
</reference>
<evidence type="ECO:0000259" key="2">
    <source>
        <dbReference type="Pfam" id="PF17667"/>
    </source>
</evidence>
<feature type="region of interest" description="Disordered" evidence="1">
    <location>
        <begin position="1446"/>
        <end position="1544"/>
    </location>
</feature>
<proteinExistence type="predicted"/>